<dbReference type="GO" id="GO:0030261">
    <property type="term" value="P:chromosome condensation"/>
    <property type="evidence" value="ECO:0007669"/>
    <property type="project" value="UniProtKB-KW"/>
</dbReference>
<name>A0A975HJP9_9GAMM</name>
<keyword evidence="3" id="KW-0226">DNA condensation</keyword>
<dbReference type="PRINTS" id="PR01727">
    <property type="entry name" value="DNABINDINGHU"/>
</dbReference>
<gene>
    <name evidence="6" type="ORF">J5O05_00185</name>
    <name evidence="7" type="ORF">J5O05_17090</name>
</gene>
<dbReference type="KEGG" id="pxi:J5O05_00185"/>
<evidence type="ECO:0000313" key="7">
    <source>
        <dbReference type="EMBL" id="QTH71449.1"/>
    </source>
</evidence>
<dbReference type="PANTHER" id="PTHR33175:SF3">
    <property type="entry name" value="DNA-BINDING PROTEIN HU-BETA"/>
    <property type="match status" value="1"/>
</dbReference>
<dbReference type="GO" id="GO:0005829">
    <property type="term" value="C:cytosol"/>
    <property type="evidence" value="ECO:0007669"/>
    <property type="project" value="TreeGrafter"/>
</dbReference>
<evidence type="ECO:0000313" key="6">
    <source>
        <dbReference type="EMBL" id="QTH70119.1"/>
    </source>
</evidence>
<dbReference type="GO" id="GO:0003677">
    <property type="term" value="F:DNA binding"/>
    <property type="evidence" value="ECO:0007669"/>
    <property type="project" value="UniProtKB-KW"/>
</dbReference>
<dbReference type="CDD" id="cd13831">
    <property type="entry name" value="HU"/>
    <property type="match status" value="1"/>
</dbReference>
<evidence type="ECO:0000256" key="4">
    <source>
        <dbReference type="ARBA" id="ARBA00023125"/>
    </source>
</evidence>
<dbReference type="RefSeq" id="WP_208841715.1">
    <property type="nucleotide sequence ID" value="NZ_CP072132.1"/>
</dbReference>
<dbReference type="Proteomes" id="UP000664904">
    <property type="component" value="Chromosome"/>
</dbReference>
<comment type="function">
    <text evidence="1">Histone-like DNA-binding protein which is capable of wrapping DNA to stabilize it, and thus to prevent its denaturation under extreme environmental conditions.</text>
</comment>
<dbReference type="PANTHER" id="PTHR33175">
    <property type="entry name" value="DNA-BINDING PROTEIN HU"/>
    <property type="match status" value="1"/>
</dbReference>
<keyword evidence="6" id="KW-0614">Plasmid</keyword>
<keyword evidence="8" id="KW-1185">Reference proteome</keyword>
<dbReference type="EMBL" id="CP072132">
    <property type="protein sequence ID" value="QTH70119.1"/>
    <property type="molecule type" value="Genomic_DNA"/>
</dbReference>
<evidence type="ECO:0000256" key="5">
    <source>
        <dbReference type="RuleBase" id="RU003939"/>
    </source>
</evidence>
<dbReference type="InterPro" id="IPR010992">
    <property type="entry name" value="IHF-like_DNA-bd_dom_sf"/>
</dbReference>
<evidence type="ECO:0000256" key="1">
    <source>
        <dbReference type="ARBA" id="ARBA00003819"/>
    </source>
</evidence>
<evidence type="ECO:0000313" key="8">
    <source>
        <dbReference type="Proteomes" id="UP000664904"/>
    </source>
</evidence>
<dbReference type="Pfam" id="PF00216">
    <property type="entry name" value="Bac_DNA_binding"/>
    <property type="match status" value="1"/>
</dbReference>
<sequence length="91" mass="9920">MNKKSLVELMSAQAELPKTHVNAALNSLLAIITKRLSEGDQVQLHNLGTFTLSYHPAKEGRNPQTGEKILIEGANKVLFKPAKALKEALSN</sequence>
<accession>A0A975HJP9</accession>
<evidence type="ECO:0000256" key="2">
    <source>
        <dbReference type="ARBA" id="ARBA00010529"/>
    </source>
</evidence>
<organism evidence="6 8">
    <name type="scientific">Pseudoalteromonas xiamenensis</name>
    <dbReference type="NCBI Taxonomy" id="882626"/>
    <lineage>
        <taxon>Bacteria</taxon>
        <taxon>Pseudomonadati</taxon>
        <taxon>Pseudomonadota</taxon>
        <taxon>Gammaproteobacteria</taxon>
        <taxon>Alteromonadales</taxon>
        <taxon>Pseudoalteromonadaceae</taxon>
        <taxon>Pseudoalteromonas</taxon>
    </lineage>
</organism>
<geneLocation type="plasmid" evidence="6 8">
    <name>unnamed2</name>
</geneLocation>
<dbReference type="AlphaFoldDB" id="A0A975HJP9"/>
<proteinExistence type="inferred from homology"/>
<protein>
    <submittedName>
        <fullName evidence="6">HU family DNA-binding protein</fullName>
    </submittedName>
</protein>
<dbReference type="Proteomes" id="UP000664904">
    <property type="component" value="Plasmid unnamed2"/>
</dbReference>
<reference evidence="6" key="1">
    <citation type="submission" date="2021-03" db="EMBL/GenBank/DDBJ databases">
        <title>Complete Genome of Pseudoalteromonas xiamenensis STKMTI.2, a new potential marine bacterium producing anti-Vibrio compounds.</title>
        <authorList>
            <person name="Handayani D.P."/>
            <person name="Isnansetyo A."/>
            <person name="Istiqomah I."/>
            <person name="Jumina J."/>
        </authorList>
    </citation>
    <scope>NUCLEOTIDE SEQUENCE</scope>
    <source>
        <strain evidence="6">STKMTI.2</strain>
        <plasmid evidence="6">unnamed2</plasmid>
    </source>
</reference>
<dbReference type="GO" id="GO:0030527">
    <property type="term" value="F:structural constituent of chromatin"/>
    <property type="evidence" value="ECO:0007669"/>
    <property type="project" value="InterPro"/>
</dbReference>
<dbReference type="KEGG" id="pxi:J5O05_17090"/>
<dbReference type="EMBL" id="CP072133">
    <property type="protein sequence ID" value="QTH71449.1"/>
    <property type="molecule type" value="Genomic_DNA"/>
</dbReference>
<keyword evidence="4 6" id="KW-0238">DNA-binding</keyword>
<dbReference type="SMART" id="SM00411">
    <property type="entry name" value="BHL"/>
    <property type="match status" value="1"/>
</dbReference>
<dbReference type="InterPro" id="IPR000119">
    <property type="entry name" value="Hist_DNA-bd"/>
</dbReference>
<comment type="similarity">
    <text evidence="2 5">Belongs to the bacterial histone-like protein family.</text>
</comment>
<dbReference type="SUPFAM" id="SSF47729">
    <property type="entry name" value="IHF-like DNA-binding proteins"/>
    <property type="match status" value="1"/>
</dbReference>
<dbReference type="Gene3D" id="4.10.520.10">
    <property type="entry name" value="IHF-like DNA-binding proteins"/>
    <property type="match status" value="1"/>
</dbReference>
<evidence type="ECO:0000256" key="3">
    <source>
        <dbReference type="ARBA" id="ARBA00023067"/>
    </source>
</evidence>